<dbReference type="CTD" id="36340328"/>
<evidence type="ECO:0000313" key="1">
    <source>
        <dbReference type="EMBL" id="EUB60594.1"/>
    </source>
</evidence>
<evidence type="ECO:0000313" key="2">
    <source>
        <dbReference type="Proteomes" id="UP000019149"/>
    </source>
</evidence>
<dbReference type="AlphaFoldDB" id="W6V3J0"/>
<dbReference type="GeneID" id="36340328"/>
<proteinExistence type="predicted"/>
<comment type="caution">
    <text evidence="1">The sequence shown here is derived from an EMBL/GenBank/DDBJ whole genome shotgun (WGS) entry which is preliminary data.</text>
</comment>
<accession>W6V3J0</accession>
<dbReference type="Proteomes" id="UP000019149">
    <property type="component" value="Unassembled WGS sequence"/>
</dbReference>
<protein>
    <submittedName>
        <fullName evidence="1">Uncharacterized protein</fullName>
    </submittedName>
</protein>
<dbReference type="EMBL" id="APAU02000029">
    <property type="protein sequence ID" value="EUB60594.1"/>
    <property type="molecule type" value="Genomic_DNA"/>
</dbReference>
<dbReference type="RefSeq" id="XP_024351790.1">
    <property type="nucleotide sequence ID" value="XM_024493862.1"/>
</dbReference>
<gene>
    <name evidence="1" type="ORF">EGR_04613</name>
</gene>
<name>W6V3J0_ECHGR</name>
<keyword evidence="2" id="KW-1185">Reference proteome</keyword>
<organism evidence="1 2">
    <name type="scientific">Echinococcus granulosus</name>
    <name type="common">Hydatid tapeworm</name>
    <dbReference type="NCBI Taxonomy" id="6210"/>
    <lineage>
        <taxon>Eukaryota</taxon>
        <taxon>Metazoa</taxon>
        <taxon>Spiralia</taxon>
        <taxon>Lophotrochozoa</taxon>
        <taxon>Platyhelminthes</taxon>
        <taxon>Cestoda</taxon>
        <taxon>Eucestoda</taxon>
        <taxon>Cyclophyllidea</taxon>
        <taxon>Taeniidae</taxon>
        <taxon>Echinococcus</taxon>
        <taxon>Echinococcus granulosus group</taxon>
    </lineage>
</organism>
<sequence>MLASQTDWLNLKPRDVFEDLECCNTEAELYFLEKSMLKRPSRSLQRIHIVSSKKEKKESISHINRIECVHILVQQEMRQKHQKQSVHLKMAQINKETNKLEQMSYEVDKRELFQRSQTSFFNLIKLIITKSDSTSTKSYEDCTQRSRSFGADTIAGYEAVELKLPPFQLKLNRNPKIGGP</sequence>
<reference evidence="1 2" key="1">
    <citation type="journal article" date="2013" name="Nat. Genet.">
        <title>The genome of the hydatid tapeworm Echinococcus granulosus.</title>
        <authorList>
            <person name="Zheng H."/>
            <person name="Zhang W."/>
            <person name="Zhang L."/>
            <person name="Zhang Z."/>
            <person name="Li J."/>
            <person name="Lu G."/>
            <person name="Zhu Y."/>
            <person name="Wang Y."/>
            <person name="Huang Y."/>
            <person name="Liu J."/>
            <person name="Kang H."/>
            <person name="Chen J."/>
            <person name="Wang L."/>
            <person name="Chen A."/>
            <person name="Yu S."/>
            <person name="Gao Z."/>
            <person name="Jin L."/>
            <person name="Gu W."/>
            <person name="Wang Z."/>
            <person name="Zhao L."/>
            <person name="Shi B."/>
            <person name="Wen H."/>
            <person name="Lin R."/>
            <person name="Jones M.K."/>
            <person name="Brejova B."/>
            <person name="Vinar T."/>
            <person name="Zhao G."/>
            <person name="McManus D.P."/>
            <person name="Chen Z."/>
            <person name="Zhou Y."/>
            <person name="Wang S."/>
        </authorList>
    </citation>
    <scope>NUCLEOTIDE SEQUENCE [LARGE SCALE GENOMIC DNA]</scope>
</reference>
<dbReference type="KEGG" id="egl:EGR_04613"/>